<organism evidence="3 4">
    <name type="scientific">Bradyrhizobium valentinum</name>
    <dbReference type="NCBI Taxonomy" id="1518501"/>
    <lineage>
        <taxon>Bacteria</taxon>
        <taxon>Pseudomonadati</taxon>
        <taxon>Pseudomonadota</taxon>
        <taxon>Alphaproteobacteria</taxon>
        <taxon>Hyphomicrobiales</taxon>
        <taxon>Nitrobacteraceae</taxon>
        <taxon>Bradyrhizobium</taxon>
    </lineage>
</organism>
<sequence>MSDTVNRQILLVEKPSGKLGLEHFNLVQGTVPAPKDGEALVRTRYISLDAANRAWMHGATYRAAVEANTVMAGGSIAEVVSSKAPGLAPGDIVFGDTGWQDYAAVPAKHLTKMPRMEPITHLLSVYGIAGLTAYFGLLHVGKPKEGETVVVSAAAGSVGSIVGQIAKIKDCNVIGIAGGKDKCQWLTSELGFDAAVDYKDGATFKALRAAAPKGIDVYFDNVGGDILEACLSLMNNRGRIACCGAISQYDGVPSAHGPRGVPGLIVVKRLIMQGFIVMDYMDQSGQALADLQSWVASGKLKVQEDVIDGIENTPKALIGLLAGENRGKRMVRV</sequence>
<protein>
    <submittedName>
        <fullName evidence="3">Oxidoreductase</fullName>
    </submittedName>
</protein>
<evidence type="ECO:0000313" key="4">
    <source>
        <dbReference type="Proteomes" id="UP000051913"/>
    </source>
</evidence>
<dbReference type="InterPro" id="IPR041694">
    <property type="entry name" value="ADH_N_2"/>
</dbReference>
<dbReference type="STRING" id="1518501.CQ10_01575"/>
<dbReference type="Pfam" id="PF16884">
    <property type="entry name" value="ADH_N_2"/>
    <property type="match status" value="1"/>
</dbReference>
<dbReference type="InterPro" id="IPR020843">
    <property type="entry name" value="ER"/>
</dbReference>
<dbReference type="InterPro" id="IPR045010">
    <property type="entry name" value="MDR_fam"/>
</dbReference>
<keyword evidence="1" id="KW-0560">Oxidoreductase</keyword>
<dbReference type="Proteomes" id="UP000051913">
    <property type="component" value="Unassembled WGS sequence"/>
</dbReference>
<evidence type="ECO:0000259" key="2">
    <source>
        <dbReference type="SMART" id="SM00829"/>
    </source>
</evidence>
<proteinExistence type="predicted"/>
<dbReference type="Pfam" id="PF00107">
    <property type="entry name" value="ADH_zinc_N"/>
    <property type="match status" value="1"/>
</dbReference>
<dbReference type="AlphaFoldDB" id="A0A0R3LPR3"/>
<feature type="domain" description="Enoyl reductase (ER)" evidence="2">
    <location>
        <begin position="20"/>
        <end position="331"/>
    </location>
</feature>
<dbReference type="EMBL" id="LLXX01000059">
    <property type="protein sequence ID" value="KRR09836.1"/>
    <property type="molecule type" value="Genomic_DNA"/>
</dbReference>
<dbReference type="Gene3D" id="3.40.50.720">
    <property type="entry name" value="NAD(P)-binding Rossmann-like Domain"/>
    <property type="match status" value="1"/>
</dbReference>
<dbReference type="GO" id="GO:0016628">
    <property type="term" value="F:oxidoreductase activity, acting on the CH-CH group of donors, NAD or NADP as acceptor"/>
    <property type="evidence" value="ECO:0007669"/>
    <property type="project" value="InterPro"/>
</dbReference>
<dbReference type="SUPFAM" id="SSF50129">
    <property type="entry name" value="GroES-like"/>
    <property type="match status" value="1"/>
</dbReference>
<dbReference type="FunFam" id="3.40.50.720:FF:000121">
    <property type="entry name" value="Prostaglandin reductase 2"/>
    <property type="match status" value="1"/>
</dbReference>
<comment type="caution">
    <text evidence="3">The sequence shown here is derived from an EMBL/GenBank/DDBJ whole genome shotgun (WGS) entry which is preliminary data.</text>
</comment>
<dbReference type="PANTHER" id="PTHR43205:SF7">
    <property type="entry name" value="PROSTAGLANDIN REDUCTASE 1"/>
    <property type="match status" value="1"/>
</dbReference>
<dbReference type="SMART" id="SM00829">
    <property type="entry name" value="PKS_ER"/>
    <property type="match status" value="1"/>
</dbReference>
<dbReference type="PANTHER" id="PTHR43205">
    <property type="entry name" value="PROSTAGLANDIN REDUCTASE"/>
    <property type="match status" value="1"/>
</dbReference>
<dbReference type="OrthoDB" id="9805663at2"/>
<dbReference type="RefSeq" id="WP_057850067.1">
    <property type="nucleotide sequence ID" value="NZ_LLXX01000059.1"/>
</dbReference>
<keyword evidence="4" id="KW-1185">Reference proteome</keyword>
<accession>A0A0R3LPR3</accession>
<dbReference type="InterPro" id="IPR036291">
    <property type="entry name" value="NAD(P)-bd_dom_sf"/>
</dbReference>
<evidence type="ECO:0000313" key="3">
    <source>
        <dbReference type="EMBL" id="KRR09836.1"/>
    </source>
</evidence>
<dbReference type="InterPro" id="IPR013149">
    <property type="entry name" value="ADH-like_C"/>
</dbReference>
<reference evidence="3 4" key="1">
    <citation type="submission" date="2014-03" db="EMBL/GenBank/DDBJ databases">
        <title>Bradyrhizobium valentinum sp. nov., isolated from effective nodules of Lupinus mariae-josephae, a lupine endemic of basic-lime soils in Eastern Spain.</title>
        <authorList>
            <person name="Duran D."/>
            <person name="Rey L."/>
            <person name="Navarro A."/>
            <person name="Busquets A."/>
            <person name="Imperial J."/>
            <person name="Ruiz-Argueso T."/>
        </authorList>
    </citation>
    <scope>NUCLEOTIDE SEQUENCE [LARGE SCALE GENOMIC DNA]</scope>
    <source>
        <strain evidence="3 4">LmjM3</strain>
    </source>
</reference>
<dbReference type="SUPFAM" id="SSF51735">
    <property type="entry name" value="NAD(P)-binding Rossmann-fold domains"/>
    <property type="match status" value="1"/>
</dbReference>
<dbReference type="InterPro" id="IPR011032">
    <property type="entry name" value="GroES-like_sf"/>
</dbReference>
<dbReference type="CDD" id="cd05288">
    <property type="entry name" value="PGDH"/>
    <property type="match status" value="1"/>
</dbReference>
<dbReference type="Gene3D" id="3.90.180.10">
    <property type="entry name" value="Medium-chain alcohol dehydrogenases, catalytic domain"/>
    <property type="match status" value="1"/>
</dbReference>
<evidence type="ECO:0000256" key="1">
    <source>
        <dbReference type="ARBA" id="ARBA00023002"/>
    </source>
</evidence>
<gene>
    <name evidence="3" type="ORF">CP49_29000</name>
</gene>
<name>A0A0R3LPR3_9BRAD</name>